<dbReference type="InterPro" id="IPR043128">
    <property type="entry name" value="Rev_trsase/Diguanyl_cyclase"/>
</dbReference>
<evidence type="ECO:0000259" key="4">
    <source>
        <dbReference type="PROSITE" id="PS50994"/>
    </source>
</evidence>
<dbReference type="Gene3D" id="1.10.340.70">
    <property type="match status" value="1"/>
</dbReference>
<dbReference type="Pfam" id="PF17921">
    <property type="entry name" value="Integrase_H2C2"/>
    <property type="match status" value="1"/>
</dbReference>
<feature type="domain" description="Reverse transcriptase" evidence="3">
    <location>
        <begin position="178"/>
        <end position="357"/>
    </location>
</feature>
<evidence type="ECO:0000259" key="3">
    <source>
        <dbReference type="PROSITE" id="PS50878"/>
    </source>
</evidence>
<gene>
    <name evidence="5" type="ORF">BSL78_26475</name>
</gene>
<dbReference type="EMBL" id="MRZV01001633">
    <property type="protein sequence ID" value="PIK36703.1"/>
    <property type="molecule type" value="Genomic_DNA"/>
</dbReference>
<dbReference type="CDD" id="cd09274">
    <property type="entry name" value="RNase_HI_RT_Ty3"/>
    <property type="match status" value="1"/>
</dbReference>
<dbReference type="CDD" id="cd01647">
    <property type="entry name" value="RT_LTR"/>
    <property type="match status" value="1"/>
</dbReference>
<dbReference type="InterPro" id="IPR000477">
    <property type="entry name" value="RT_dom"/>
</dbReference>
<dbReference type="InterPro" id="IPR050951">
    <property type="entry name" value="Retrovirus_Pol_polyprotein"/>
</dbReference>
<keyword evidence="1" id="KW-0511">Multifunctional enzyme</keyword>
<dbReference type="SUPFAM" id="SSF53098">
    <property type="entry name" value="Ribonuclease H-like"/>
    <property type="match status" value="1"/>
</dbReference>
<dbReference type="SUPFAM" id="SSF56672">
    <property type="entry name" value="DNA/RNA polymerases"/>
    <property type="match status" value="1"/>
</dbReference>
<dbReference type="PANTHER" id="PTHR37984:SF5">
    <property type="entry name" value="PROTEIN NYNRIN-LIKE"/>
    <property type="match status" value="1"/>
</dbReference>
<evidence type="ECO:0000256" key="2">
    <source>
        <dbReference type="SAM" id="MobiDB-lite"/>
    </source>
</evidence>
<organism evidence="5 6">
    <name type="scientific">Stichopus japonicus</name>
    <name type="common">Sea cucumber</name>
    <dbReference type="NCBI Taxonomy" id="307972"/>
    <lineage>
        <taxon>Eukaryota</taxon>
        <taxon>Metazoa</taxon>
        <taxon>Echinodermata</taxon>
        <taxon>Eleutherozoa</taxon>
        <taxon>Echinozoa</taxon>
        <taxon>Holothuroidea</taxon>
        <taxon>Aspidochirotacea</taxon>
        <taxon>Aspidochirotida</taxon>
        <taxon>Stichopodidae</taxon>
        <taxon>Apostichopus</taxon>
    </lineage>
</organism>
<dbReference type="FunFam" id="3.10.20.370:FF:000001">
    <property type="entry name" value="Retrovirus-related Pol polyprotein from transposon 17.6-like protein"/>
    <property type="match status" value="1"/>
</dbReference>
<dbReference type="Gene3D" id="3.10.20.370">
    <property type="match status" value="1"/>
</dbReference>
<keyword evidence="6" id="KW-1185">Reference proteome</keyword>
<dbReference type="GO" id="GO:0003824">
    <property type="term" value="F:catalytic activity"/>
    <property type="evidence" value="ECO:0007669"/>
    <property type="project" value="UniProtKB-KW"/>
</dbReference>
<feature type="region of interest" description="Disordered" evidence="2">
    <location>
        <begin position="882"/>
        <end position="911"/>
    </location>
</feature>
<dbReference type="FunFam" id="1.10.340.70:FF:000001">
    <property type="entry name" value="Retrovirus-related Pol polyprotein from transposon gypsy-like Protein"/>
    <property type="match status" value="1"/>
</dbReference>
<dbReference type="OrthoDB" id="8948897at2759"/>
<dbReference type="GO" id="GO:0015074">
    <property type="term" value="P:DNA integration"/>
    <property type="evidence" value="ECO:0007669"/>
    <property type="project" value="InterPro"/>
</dbReference>
<dbReference type="Pfam" id="PF00078">
    <property type="entry name" value="RVT_1"/>
    <property type="match status" value="1"/>
</dbReference>
<sequence>MALDSLDIPELRSRVEEASAKVEVAAKEPSDIPLDGPNHYCLEDEESADQRVDGNPTGLEYYPTLPDDVLLVPMYHAEADQDGDLEKTQQIFKLKDGSEIQLPPGICLSTGNYDQDCKIAMLLKENAEAFALGEFDLGFCDLIPHEIRVSSETPIRLPYRRIPPVKMDEVKTLLNDLMDKDIIRRSSSPYASPVVLVPKKSGALRLCIDYRQLNSVTVKDSFPLPRIEETLQALGGAKFFSSLDLSHGYFQVAMHPESIHRTAFRVPWGLFEFNRMPQGLCNSPSTFQRLMEFIFGDINLTQVVLYLDDILVFSSTFEEHLARLKVVFQRLSSHGLKIKGEKCQLLQKEVRHLGHVVNEKGINVDPDKVERIVNWPTPKTASELISFLGLASYYRRFVPGFAALSGPLHAMTGSSKGKAGKHTSKPPFEWTSEAEESFSKLKGLLSSAPVLAYPEFGGEFVLEVDASLKGLGACLSQADGEGKLHPIAYASRGLRGAEKNYPNFSSFKIELLGLKWAIADKFREYLIGSKCTVLTDNNPLAHLQTANLGATEQRWVAQLAPFDLDIQYRSGKSNRCADALSRCPANTEDKREIANVRSCISTMPASSRDYISSLCAISVLPAEVRKEVIPNSQPDGTTPSIFPSFTHDQLAVMQKEDEALAVVWRCWKLRWKSGDNVESHSPEVKSWLRVYSQFVEHHGVLYREVTSKYGGRARQLLVPQMLRTRLMEMAHDEWGHQGINRTFSILQMRCFWPGLHKDVQCHIKRCFTCTTTKSPTPAIRTPRRHVLATRPLELLAIDFLKLDQGKGGFEDVLVMTDAFTKYSQAVPCRNQTAVVVAKVLRDNWFSHYGAPVRIHSDRGSNFESSLIQELCKLYGVEKTRTTPYHPKERTSRTIQPHLMPDDQVIGTLDSS</sequence>
<dbReference type="InterPro" id="IPR043502">
    <property type="entry name" value="DNA/RNA_pol_sf"/>
</dbReference>
<dbReference type="InterPro" id="IPR041588">
    <property type="entry name" value="Integrase_H2C2"/>
</dbReference>
<dbReference type="Gene3D" id="3.30.70.270">
    <property type="match status" value="2"/>
</dbReference>
<proteinExistence type="predicted"/>
<dbReference type="AlphaFoldDB" id="A0A2G8JLV4"/>
<dbReference type="Proteomes" id="UP000230750">
    <property type="component" value="Unassembled WGS sequence"/>
</dbReference>
<dbReference type="Pfam" id="PF17919">
    <property type="entry name" value="RT_RNaseH_2"/>
    <property type="match status" value="1"/>
</dbReference>
<reference evidence="5 6" key="1">
    <citation type="journal article" date="2017" name="PLoS Biol.">
        <title>The sea cucumber genome provides insights into morphological evolution and visceral regeneration.</title>
        <authorList>
            <person name="Zhang X."/>
            <person name="Sun L."/>
            <person name="Yuan J."/>
            <person name="Sun Y."/>
            <person name="Gao Y."/>
            <person name="Zhang L."/>
            <person name="Li S."/>
            <person name="Dai H."/>
            <person name="Hamel J.F."/>
            <person name="Liu C."/>
            <person name="Yu Y."/>
            <person name="Liu S."/>
            <person name="Lin W."/>
            <person name="Guo K."/>
            <person name="Jin S."/>
            <person name="Xu P."/>
            <person name="Storey K.B."/>
            <person name="Huan P."/>
            <person name="Zhang T."/>
            <person name="Zhou Y."/>
            <person name="Zhang J."/>
            <person name="Lin C."/>
            <person name="Li X."/>
            <person name="Xing L."/>
            <person name="Huo D."/>
            <person name="Sun M."/>
            <person name="Wang L."/>
            <person name="Mercier A."/>
            <person name="Li F."/>
            <person name="Yang H."/>
            <person name="Xiang J."/>
        </authorList>
    </citation>
    <scope>NUCLEOTIDE SEQUENCE [LARGE SCALE GENOMIC DNA]</scope>
    <source>
        <strain evidence="5">Shaxun</strain>
        <tissue evidence="5">Muscle</tissue>
    </source>
</reference>
<dbReference type="FunFam" id="3.30.70.270:FF:000020">
    <property type="entry name" value="Transposon Tf2-6 polyprotein-like Protein"/>
    <property type="match status" value="1"/>
</dbReference>
<accession>A0A2G8JLV4</accession>
<dbReference type="PROSITE" id="PS50878">
    <property type="entry name" value="RT_POL"/>
    <property type="match status" value="1"/>
</dbReference>
<protein>
    <submittedName>
        <fullName evidence="5">Putative transposon Ty3-I Gag-Pol polyprotein</fullName>
    </submittedName>
</protein>
<dbReference type="InterPro" id="IPR036397">
    <property type="entry name" value="RNaseH_sf"/>
</dbReference>
<dbReference type="Gene3D" id="3.10.10.10">
    <property type="entry name" value="HIV Type 1 Reverse Transcriptase, subunit A, domain 1"/>
    <property type="match status" value="1"/>
</dbReference>
<evidence type="ECO:0000313" key="5">
    <source>
        <dbReference type="EMBL" id="PIK36703.1"/>
    </source>
</evidence>
<dbReference type="Gene3D" id="3.30.420.10">
    <property type="entry name" value="Ribonuclease H-like superfamily/Ribonuclease H"/>
    <property type="match status" value="1"/>
</dbReference>
<comment type="caution">
    <text evidence="5">The sequence shown here is derived from an EMBL/GenBank/DDBJ whole genome shotgun (WGS) entry which is preliminary data.</text>
</comment>
<dbReference type="PROSITE" id="PS50994">
    <property type="entry name" value="INTEGRASE"/>
    <property type="match status" value="1"/>
</dbReference>
<dbReference type="InterPro" id="IPR001584">
    <property type="entry name" value="Integrase_cat-core"/>
</dbReference>
<dbReference type="PANTHER" id="PTHR37984">
    <property type="entry name" value="PROTEIN CBG26694"/>
    <property type="match status" value="1"/>
</dbReference>
<name>A0A2G8JLV4_STIJA</name>
<evidence type="ECO:0000313" key="6">
    <source>
        <dbReference type="Proteomes" id="UP000230750"/>
    </source>
</evidence>
<dbReference type="FunFam" id="3.10.10.10:FF:000004">
    <property type="entry name" value="Uncharacterized protein"/>
    <property type="match status" value="1"/>
</dbReference>
<dbReference type="InterPro" id="IPR041577">
    <property type="entry name" value="RT_RNaseH_2"/>
</dbReference>
<evidence type="ECO:0000256" key="1">
    <source>
        <dbReference type="ARBA" id="ARBA00023268"/>
    </source>
</evidence>
<feature type="compositionally biased region" description="Basic and acidic residues" evidence="2">
    <location>
        <begin position="882"/>
        <end position="891"/>
    </location>
</feature>
<dbReference type="GO" id="GO:0003676">
    <property type="term" value="F:nucleic acid binding"/>
    <property type="evidence" value="ECO:0007669"/>
    <property type="project" value="InterPro"/>
</dbReference>
<dbReference type="InterPro" id="IPR012337">
    <property type="entry name" value="RNaseH-like_sf"/>
</dbReference>
<feature type="domain" description="Integrase catalytic" evidence="4">
    <location>
        <begin position="787"/>
        <end position="889"/>
    </location>
</feature>
<dbReference type="Pfam" id="PF00665">
    <property type="entry name" value="rve"/>
    <property type="match status" value="1"/>
</dbReference>